<reference evidence="1 2" key="1">
    <citation type="journal article" date="2012" name="Genome Biol.">
        <title>Genome and low-iron response of an oceanic diatom adapted to chronic iron limitation.</title>
        <authorList>
            <person name="Lommer M."/>
            <person name="Specht M."/>
            <person name="Roy A.S."/>
            <person name="Kraemer L."/>
            <person name="Andreson R."/>
            <person name="Gutowska M.A."/>
            <person name="Wolf J."/>
            <person name="Bergner S.V."/>
            <person name="Schilhabel M.B."/>
            <person name="Klostermeier U.C."/>
            <person name="Beiko R.G."/>
            <person name="Rosenstiel P."/>
            <person name="Hippler M."/>
            <person name="Laroche J."/>
        </authorList>
    </citation>
    <scope>NUCLEOTIDE SEQUENCE [LARGE SCALE GENOMIC DNA]</scope>
    <source>
        <strain evidence="1 2">CCMP1005</strain>
    </source>
</reference>
<gene>
    <name evidence="1" type="ORF">THAOC_06256</name>
</gene>
<dbReference type="Proteomes" id="UP000266841">
    <property type="component" value="Unassembled WGS sequence"/>
</dbReference>
<name>K0TFA8_THAOC</name>
<keyword evidence="2" id="KW-1185">Reference proteome</keyword>
<accession>K0TFA8</accession>
<dbReference type="InterPro" id="IPR029063">
    <property type="entry name" value="SAM-dependent_MTases_sf"/>
</dbReference>
<dbReference type="EMBL" id="AGNL01006161">
    <property type="protein sequence ID" value="EJK72226.1"/>
    <property type="molecule type" value="Genomic_DNA"/>
</dbReference>
<evidence type="ECO:0000313" key="1">
    <source>
        <dbReference type="EMBL" id="EJK72226.1"/>
    </source>
</evidence>
<proteinExistence type="predicted"/>
<dbReference type="AlphaFoldDB" id="K0TFA8"/>
<sequence>MLDFVEAYDLISRKQAKTLLCHISCRASPANSCGSARPLTPVDNGLLTPDAPPSIKVQIWSIIDRYLIMHRRGVLARFAPLALLCRPSWGGSHAQTMEEYDEQILLRDKQEEDIYPALAEIIENFVRADGGVGQTSEAPSSPSSAVEANSSGPFSVLDVGCGRGQLVEAFRKNGVEKSFGLEGSATASEMWPVEFSDEYYRFSDLKTAMPADVQKTDVVTTFEVAQYLPATHGGRFVKLLVSHDPAYIFFGAATVHQDEGANPYHLNENTFSYWVEHFRSFGYVPHMLAAARVRTDMIHNEIIQREMNKAWWYPKNTLVFVPQHREKHVDALMISHPKEIDMLSEGYLNLFQGIDLEDIWRRDWKEFGTIFYKEQDGALKRESSAGDRLEGGEL</sequence>
<dbReference type="OrthoDB" id="44160at2759"/>
<protein>
    <submittedName>
        <fullName evidence="1">Uncharacterized protein</fullName>
    </submittedName>
</protein>
<dbReference type="Gene3D" id="3.40.50.150">
    <property type="entry name" value="Vaccinia Virus protein VP39"/>
    <property type="match status" value="1"/>
</dbReference>
<dbReference type="SUPFAM" id="SSF53335">
    <property type="entry name" value="S-adenosyl-L-methionine-dependent methyltransferases"/>
    <property type="match status" value="1"/>
</dbReference>
<organism evidence="1 2">
    <name type="scientific">Thalassiosira oceanica</name>
    <name type="common">Marine diatom</name>
    <dbReference type="NCBI Taxonomy" id="159749"/>
    <lineage>
        <taxon>Eukaryota</taxon>
        <taxon>Sar</taxon>
        <taxon>Stramenopiles</taxon>
        <taxon>Ochrophyta</taxon>
        <taxon>Bacillariophyta</taxon>
        <taxon>Coscinodiscophyceae</taxon>
        <taxon>Thalassiosirophycidae</taxon>
        <taxon>Thalassiosirales</taxon>
        <taxon>Thalassiosiraceae</taxon>
        <taxon>Thalassiosira</taxon>
    </lineage>
</organism>
<comment type="caution">
    <text evidence="1">The sequence shown here is derived from an EMBL/GenBank/DDBJ whole genome shotgun (WGS) entry which is preliminary data.</text>
</comment>
<evidence type="ECO:0000313" key="2">
    <source>
        <dbReference type="Proteomes" id="UP000266841"/>
    </source>
</evidence>